<reference evidence="4 5" key="1">
    <citation type="submission" date="2024-05" db="EMBL/GenBank/DDBJ databases">
        <title>Genetic variation in Jamaican populations of the coffee berry borer (Hypothenemus hampei).</title>
        <authorList>
            <person name="Errbii M."/>
            <person name="Myrie A."/>
        </authorList>
    </citation>
    <scope>NUCLEOTIDE SEQUENCE [LARGE SCALE GENOMIC DNA]</scope>
    <source>
        <strain evidence="4">JA-Hopewell-2020-01-JO</strain>
        <tissue evidence="4">Whole body</tissue>
    </source>
</reference>
<dbReference type="CDD" id="cd00190">
    <property type="entry name" value="Tryp_SPc"/>
    <property type="match status" value="1"/>
</dbReference>
<dbReference type="InterPro" id="IPR043504">
    <property type="entry name" value="Peptidase_S1_PA_chymotrypsin"/>
</dbReference>
<dbReference type="PRINTS" id="PR00722">
    <property type="entry name" value="CHYMOTRYPSIN"/>
</dbReference>
<keyword evidence="5" id="KW-1185">Reference proteome</keyword>
<evidence type="ECO:0000256" key="1">
    <source>
        <dbReference type="ARBA" id="ARBA00023157"/>
    </source>
</evidence>
<protein>
    <recommendedName>
        <fullName evidence="3">Peptidase S1 domain-containing protein</fullName>
    </recommendedName>
</protein>
<dbReference type="EMBL" id="JBDJPC010000006">
    <property type="protein sequence ID" value="KAL1497551.1"/>
    <property type="molecule type" value="Genomic_DNA"/>
</dbReference>
<dbReference type="PANTHER" id="PTHR24252:SF7">
    <property type="entry name" value="HYALIN"/>
    <property type="match status" value="1"/>
</dbReference>
<dbReference type="PANTHER" id="PTHR24252">
    <property type="entry name" value="ACROSIN-RELATED"/>
    <property type="match status" value="1"/>
</dbReference>
<dbReference type="SMART" id="SM00020">
    <property type="entry name" value="Tryp_SPc"/>
    <property type="match status" value="1"/>
</dbReference>
<dbReference type="InterPro" id="IPR009003">
    <property type="entry name" value="Peptidase_S1_PA"/>
</dbReference>
<comment type="caution">
    <text evidence="4">The sequence shown here is derived from an EMBL/GenBank/DDBJ whole genome shotgun (WGS) entry which is preliminary data.</text>
</comment>
<dbReference type="InterPro" id="IPR001254">
    <property type="entry name" value="Trypsin_dom"/>
</dbReference>
<dbReference type="Pfam" id="PF00089">
    <property type="entry name" value="Trypsin"/>
    <property type="match status" value="1"/>
</dbReference>
<evidence type="ECO:0000256" key="2">
    <source>
        <dbReference type="SAM" id="SignalP"/>
    </source>
</evidence>
<dbReference type="InterPro" id="IPR001314">
    <property type="entry name" value="Peptidase_S1A"/>
</dbReference>
<keyword evidence="2" id="KW-0732">Signal</keyword>
<dbReference type="PROSITE" id="PS00135">
    <property type="entry name" value="TRYPSIN_SER"/>
    <property type="match status" value="1"/>
</dbReference>
<dbReference type="FunFam" id="2.40.10.10:FF:000072">
    <property type="entry name" value="CLIP-domain serine protease"/>
    <property type="match status" value="1"/>
</dbReference>
<dbReference type="AlphaFoldDB" id="A0ABD1EM64"/>
<proteinExistence type="predicted"/>
<organism evidence="4 5">
    <name type="scientific">Hypothenemus hampei</name>
    <name type="common">Coffee berry borer</name>
    <dbReference type="NCBI Taxonomy" id="57062"/>
    <lineage>
        <taxon>Eukaryota</taxon>
        <taxon>Metazoa</taxon>
        <taxon>Ecdysozoa</taxon>
        <taxon>Arthropoda</taxon>
        <taxon>Hexapoda</taxon>
        <taxon>Insecta</taxon>
        <taxon>Pterygota</taxon>
        <taxon>Neoptera</taxon>
        <taxon>Endopterygota</taxon>
        <taxon>Coleoptera</taxon>
        <taxon>Polyphaga</taxon>
        <taxon>Cucujiformia</taxon>
        <taxon>Curculionidae</taxon>
        <taxon>Scolytinae</taxon>
        <taxon>Hypothenemus</taxon>
    </lineage>
</organism>
<dbReference type="InterPro" id="IPR033116">
    <property type="entry name" value="TRYPSIN_SER"/>
</dbReference>
<dbReference type="SUPFAM" id="SSF50494">
    <property type="entry name" value="Trypsin-like serine proteases"/>
    <property type="match status" value="1"/>
</dbReference>
<feature type="domain" description="Peptidase S1" evidence="3">
    <location>
        <begin position="163"/>
        <end position="406"/>
    </location>
</feature>
<keyword evidence="1" id="KW-1015">Disulfide bond</keyword>
<name>A0ABD1EM64_HYPHA</name>
<feature type="signal peptide" evidence="2">
    <location>
        <begin position="1"/>
        <end position="19"/>
    </location>
</feature>
<dbReference type="Gene3D" id="2.40.10.10">
    <property type="entry name" value="Trypsin-like serine proteases"/>
    <property type="match status" value="1"/>
</dbReference>
<gene>
    <name evidence="4" type="ORF">ABEB36_008492</name>
</gene>
<dbReference type="Proteomes" id="UP001566132">
    <property type="component" value="Unassembled WGS sequence"/>
</dbReference>
<evidence type="ECO:0000259" key="3">
    <source>
        <dbReference type="PROSITE" id="PS50240"/>
    </source>
</evidence>
<evidence type="ECO:0000313" key="5">
    <source>
        <dbReference type="Proteomes" id="UP001566132"/>
    </source>
</evidence>
<dbReference type="PROSITE" id="PS50240">
    <property type="entry name" value="TRYPSIN_DOM"/>
    <property type="match status" value="1"/>
</dbReference>
<evidence type="ECO:0000313" key="4">
    <source>
        <dbReference type="EMBL" id="KAL1497551.1"/>
    </source>
</evidence>
<accession>A0ABD1EM64</accession>
<sequence length="409" mass="45984">MLLFTGFSMLVIMIGQSSTLEMWNFWKFPQVYQFENRGERENVRDSWKYIYGRAVAIFLGYPPSCQQEGVLPEYFCTLSISCWWLGGRTQSGCGANSWIVTCCIFNDPIEKNFIETNNQLLKEKLNVVGKNIVTQPLQRRMDTWGDANEKCGISNDRVLQKRIIGGKRAVFGQFPWQAYIKILKHQCGGVLVSRRFVATAAHCVFSAKISDLIIYLGELDTQDTGTIEELAPAELHRVKTRWIHPKFSYKTTQPDRYDLALLELLNETGLSFHITPICLPDSTISLNGREGIVAGWGKTDPSSHQTGTNVLRSVSVPILDISECQAWHKIRQINVELHPEMLCAGHKFGKQDACMGDSGGPLITLENGRWTLVGITSAGFGCGEPHQPGIYHKIPISVDWIRSVISKNL</sequence>
<feature type="chain" id="PRO_5044747320" description="Peptidase S1 domain-containing protein" evidence="2">
    <location>
        <begin position="20"/>
        <end position="409"/>
    </location>
</feature>